<evidence type="ECO:0000313" key="2">
    <source>
        <dbReference type="EMBL" id="PIU72925.1"/>
    </source>
</evidence>
<organism evidence="2 3">
    <name type="scientific">Candidatus Shapirobacteria bacterium CG06_land_8_20_14_3_00_40_12</name>
    <dbReference type="NCBI Taxonomy" id="1974881"/>
    <lineage>
        <taxon>Bacteria</taxon>
        <taxon>Candidatus Shapironibacteriota</taxon>
    </lineage>
</organism>
<feature type="compositionally biased region" description="Basic residues" evidence="1">
    <location>
        <begin position="129"/>
        <end position="138"/>
    </location>
</feature>
<proteinExistence type="predicted"/>
<protein>
    <submittedName>
        <fullName evidence="2">Uncharacterized protein</fullName>
    </submittedName>
</protein>
<feature type="compositionally biased region" description="Basic and acidic residues" evidence="1">
    <location>
        <begin position="49"/>
        <end position="68"/>
    </location>
</feature>
<comment type="caution">
    <text evidence="2">The sequence shown here is derived from an EMBL/GenBank/DDBJ whole genome shotgun (WGS) entry which is preliminary data.</text>
</comment>
<evidence type="ECO:0000313" key="3">
    <source>
        <dbReference type="Proteomes" id="UP000231407"/>
    </source>
</evidence>
<dbReference type="EMBL" id="PEWA01000063">
    <property type="protein sequence ID" value="PIU72925.1"/>
    <property type="molecule type" value="Genomic_DNA"/>
</dbReference>
<dbReference type="Proteomes" id="UP000231407">
    <property type="component" value="Unassembled WGS sequence"/>
</dbReference>
<reference evidence="3" key="1">
    <citation type="submission" date="2017-09" db="EMBL/GenBank/DDBJ databases">
        <title>Depth-based differentiation of microbial function through sediment-hosted aquifers and enrichment of novel symbionts in the deep terrestrial subsurface.</title>
        <authorList>
            <person name="Probst A.J."/>
            <person name="Ladd B."/>
            <person name="Jarett J.K."/>
            <person name="Geller-Mcgrath D.E."/>
            <person name="Sieber C.M.K."/>
            <person name="Emerson J.B."/>
            <person name="Anantharaman K."/>
            <person name="Thomas B.C."/>
            <person name="Malmstrom R."/>
            <person name="Stieglmeier M."/>
            <person name="Klingl A."/>
            <person name="Woyke T."/>
            <person name="Ryan C.M."/>
            <person name="Banfield J.F."/>
        </authorList>
    </citation>
    <scope>NUCLEOTIDE SEQUENCE [LARGE SCALE GENOMIC DNA]</scope>
</reference>
<dbReference type="AlphaFoldDB" id="A0A2M7AR59"/>
<accession>A0A2M7AR59</accession>
<evidence type="ECO:0000256" key="1">
    <source>
        <dbReference type="SAM" id="MobiDB-lite"/>
    </source>
</evidence>
<gene>
    <name evidence="2" type="ORF">COS78_04400</name>
</gene>
<sequence>MIKKVLSSLGQIAAETVEKAAQETVNMAAGVITGTELVGNIRPMDEEESVKVKAEEERKKQEELEKLRNVPGRQVEKEIEEVKDEKKKKAEEEERQFLENIKRQREAEEAERNQRVDETGNPEREVKKKQFVPGPKKKQQPDPASLSQTSEFKGKID</sequence>
<feature type="region of interest" description="Disordered" evidence="1">
    <location>
        <begin position="46"/>
        <end position="157"/>
    </location>
</feature>
<feature type="compositionally biased region" description="Basic and acidic residues" evidence="1">
    <location>
        <begin position="83"/>
        <end position="128"/>
    </location>
</feature>
<name>A0A2M7AR59_9BACT</name>